<dbReference type="SUPFAM" id="SSF46565">
    <property type="entry name" value="Chaperone J-domain"/>
    <property type="match status" value="1"/>
</dbReference>
<keyword evidence="2" id="KW-0812">Transmembrane</keyword>
<gene>
    <name evidence="3" type="ORF">Tco025E_01781</name>
</gene>
<reference evidence="3 4" key="1">
    <citation type="journal article" date="2018" name="BMC Genomics">
        <title>Genomic comparison of Trypanosoma conorhini and Trypanosoma rangeli to Trypanosoma cruzi strains of high and low virulence.</title>
        <authorList>
            <person name="Bradwell K.R."/>
            <person name="Koparde V.N."/>
            <person name="Matveyev A.V."/>
            <person name="Serrano M.G."/>
            <person name="Alves J.M."/>
            <person name="Parikh H."/>
            <person name="Huang B."/>
            <person name="Lee V."/>
            <person name="Espinosa-Alvarez O."/>
            <person name="Ortiz P.A."/>
            <person name="Costa-Martins A.G."/>
            <person name="Teixeira M.M."/>
            <person name="Buck G.A."/>
        </authorList>
    </citation>
    <scope>NUCLEOTIDE SEQUENCE [LARGE SCALE GENOMIC DNA]</scope>
    <source>
        <strain evidence="3 4">025E</strain>
    </source>
</reference>
<dbReference type="InterPro" id="IPR036869">
    <property type="entry name" value="J_dom_sf"/>
</dbReference>
<feature type="compositionally biased region" description="Basic and acidic residues" evidence="1">
    <location>
        <begin position="498"/>
        <end position="511"/>
    </location>
</feature>
<organism evidence="3 4">
    <name type="scientific">Trypanosoma conorhini</name>
    <dbReference type="NCBI Taxonomy" id="83891"/>
    <lineage>
        <taxon>Eukaryota</taxon>
        <taxon>Discoba</taxon>
        <taxon>Euglenozoa</taxon>
        <taxon>Kinetoplastea</taxon>
        <taxon>Metakinetoplastina</taxon>
        <taxon>Trypanosomatida</taxon>
        <taxon>Trypanosomatidae</taxon>
        <taxon>Trypanosoma</taxon>
    </lineage>
</organism>
<feature type="transmembrane region" description="Helical" evidence="2">
    <location>
        <begin position="163"/>
        <end position="183"/>
    </location>
</feature>
<keyword evidence="2" id="KW-1133">Transmembrane helix</keyword>
<dbReference type="AlphaFoldDB" id="A0A3R7PIY6"/>
<dbReference type="EMBL" id="MKKU01000062">
    <property type="protein sequence ID" value="RNF25994.1"/>
    <property type="molecule type" value="Genomic_DNA"/>
</dbReference>
<evidence type="ECO:0008006" key="5">
    <source>
        <dbReference type="Google" id="ProtNLM"/>
    </source>
</evidence>
<feature type="transmembrane region" description="Helical" evidence="2">
    <location>
        <begin position="343"/>
        <end position="369"/>
    </location>
</feature>
<feature type="region of interest" description="Disordered" evidence="1">
    <location>
        <begin position="462"/>
        <end position="574"/>
    </location>
</feature>
<keyword evidence="2" id="KW-0472">Membrane</keyword>
<keyword evidence="4" id="KW-1185">Reference proteome</keyword>
<feature type="transmembrane region" description="Helical" evidence="2">
    <location>
        <begin position="88"/>
        <end position="109"/>
    </location>
</feature>
<evidence type="ECO:0000256" key="1">
    <source>
        <dbReference type="SAM" id="MobiDB-lite"/>
    </source>
</evidence>
<feature type="transmembrane region" description="Helical" evidence="2">
    <location>
        <begin position="121"/>
        <end position="151"/>
    </location>
</feature>
<evidence type="ECO:0000313" key="3">
    <source>
        <dbReference type="EMBL" id="RNF25994.1"/>
    </source>
</evidence>
<sequence length="574" mass="64759">MGCDHEPKNPDNWRLYHLLELEQPVTAKQVQWTFRKVTLRHHFYQAYLVLSDVDRKSLYDALGEDAVGFIHSGSWGPLMHLIGSRGSVCFYCGSMLLAFITLLLFFLFLGLRVDDHTSWSWLAVAAPLFVFVIVAVIITALAVIVSLFWRLPREEGMRFVERLPAVGNFLATVLYAVFCFLVATEVRNDPTNASRKFTSYFALPIIADVVYYLSSLVWRWPRRVRLQMEIGLNNPNRFLCYGFFLLGWLYLGVSIAQWVLLGRRIDQRIQISWYVTFIPFCFRAGLRVVEAFMRSMVKRTIGVKTAMGLAFDTLGAFFFNGMLLVSLYFVAVRITRGKEEVRMPLALIPVYVALVYLLFAMIFTAVYLLRKNVISEREERLNNLKWTPTDLPVGSRGGPTLLRDLDTGAVDADWDAMDDDDAGSSLVFRAEKEGSEDYEDFDSAAEEDFFPNVVESEAAKTPYGVSAPPDEDAGPYAGSNTPTGTGSEVRGRPPVGAVHRELHDPKTDVARFDSAASGYGEEGDEEEEEEEEDEEGDDYDDDYDDDDDNRIGTSMSSSPTSSAYFTSSIHSVKR</sequence>
<proteinExistence type="predicted"/>
<feature type="transmembrane region" description="Helical" evidence="2">
    <location>
        <begin position="309"/>
        <end position="331"/>
    </location>
</feature>
<feature type="transmembrane region" description="Helical" evidence="2">
    <location>
        <begin position="238"/>
        <end position="259"/>
    </location>
</feature>
<feature type="transmembrane region" description="Helical" evidence="2">
    <location>
        <begin position="198"/>
        <end position="218"/>
    </location>
</feature>
<accession>A0A3R7PIY6</accession>
<protein>
    <recommendedName>
        <fullName evidence="5">J domain-containing protein</fullName>
    </recommendedName>
</protein>
<evidence type="ECO:0000256" key="2">
    <source>
        <dbReference type="SAM" id="Phobius"/>
    </source>
</evidence>
<dbReference type="Proteomes" id="UP000284403">
    <property type="component" value="Unassembled WGS sequence"/>
</dbReference>
<dbReference type="OrthoDB" id="264469at2759"/>
<dbReference type="RefSeq" id="XP_029231200.1">
    <property type="nucleotide sequence ID" value="XM_029368717.1"/>
</dbReference>
<feature type="compositionally biased region" description="Acidic residues" evidence="1">
    <location>
        <begin position="521"/>
        <end position="548"/>
    </location>
</feature>
<name>A0A3R7PIY6_9TRYP</name>
<evidence type="ECO:0000313" key="4">
    <source>
        <dbReference type="Proteomes" id="UP000284403"/>
    </source>
</evidence>
<feature type="transmembrane region" description="Helical" evidence="2">
    <location>
        <begin position="271"/>
        <end position="289"/>
    </location>
</feature>
<comment type="caution">
    <text evidence="3">The sequence shown here is derived from an EMBL/GenBank/DDBJ whole genome shotgun (WGS) entry which is preliminary data.</text>
</comment>
<feature type="compositionally biased region" description="Low complexity" evidence="1">
    <location>
        <begin position="553"/>
        <end position="568"/>
    </location>
</feature>
<dbReference type="GeneID" id="40315392"/>